<organism evidence="3 4">
    <name type="scientific">Flavobacterium sufflavum</name>
    <dbReference type="NCBI Taxonomy" id="1921138"/>
    <lineage>
        <taxon>Bacteria</taxon>
        <taxon>Pseudomonadati</taxon>
        <taxon>Bacteroidota</taxon>
        <taxon>Flavobacteriia</taxon>
        <taxon>Flavobacteriales</taxon>
        <taxon>Flavobacteriaceae</taxon>
        <taxon>Flavobacterium</taxon>
    </lineage>
</organism>
<evidence type="ECO:0000256" key="1">
    <source>
        <dbReference type="SAM" id="SignalP"/>
    </source>
</evidence>
<accession>A0A3S2V822</accession>
<comment type="caution">
    <text evidence="3">The sequence shown here is derived from an EMBL/GenBank/DDBJ whole genome shotgun (WGS) entry which is preliminary data.</text>
</comment>
<dbReference type="OrthoDB" id="975117at2"/>
<keyword evidence="1" id="KW-0732">Signal</keyword>
<reference evidence="3 4" key="1">
    <citation type="submission" date="2019-01" db="EMBL/GenBank/DDBJ databases">
        <authorList>
            <person name="Chen W.-M."/>
        </authorList>
    </citation>
    <scope>NUCLEOTIDE SEQUENCE [LARGE SCALE GENOMIC DNA]</scope>
    <source>
        <strain evidence="3 4">BBQ-12</strain>
    </source>
</reference>
<evidence type="ECO:0000259" key="2">
    <source>
        <dbReference type="Pfam" id="PF14292"/>
    </source>
</evidence>
<dbReference type="Pfam" id="PF14292">
    <property type="entry name" value="SusE"/>
    <property type="match status" value="1"/>
</dbReference>
<dbReference type="Gene3D" id="2.60.40.3620">
    <property type="match status" value="2"/>
</dbReference>
<protein>
    <recommendedName>
        <fullName evidence="2">SusE outer membrane protein domain-containing protein</fullName>
    </recommendedName>
</protein>
<dbReference type="Proteomes" id="UP000285211">
    <property type="component" value="Unassembled WGS sequence"/>
</dbReference>
<sequence length="381" mass="41523">MKKLIILFIAFITLVSLNACSDDNSPVFVAKPDVDGIAFTNSFSATYLLSKSTKENVADRFIWESADFGVPTNISYELQGSIYQNFSTFKVIGSTSENNLAVTVAKLLEFAEDLKLDDDPSTTNTDGSANNSGQVYFRVKATAGTTGANETFSTIQPISIKWIETVAAGNTCPSLFAVGAALTDIGWNFKPTGEMKCNNNVLQAKVRLTAGNFRFFQESGNWSSGLKYAYYKEQGYTIDANLADALDNENFKFVGTPGIYTITIDNTKKTIVLTASSSLWAVGGAVPGGWNFDAVKTIQFVESTPDIWSASITLSNDVFRFFHAFNTWDTKNNYAYYKDAGFKINANLVSDGSGDANFKFTGTPGTYKLTINGVDKTITLE</sequence>
<evidence type="ECO:0000313" key="4">
    <source>
        <dbReference type="Proteomes" id="UP000285211"/>
    </source>
</evidence>
<name>A0A3S2V822_9FLAO</name>
<gene>
    <name evidence="3" type="ORF">EOD40_02625</name>
</gene>
<proteinExistence type="predicted"/>
<dbReference type="AlphaFoldDB" id="A0A3S2V822"/>
<dbReference type="EMBL" id="SACJ01000001">
    <property type="protein sequence ID" value="RVT80026.1"/>
    <property type="molecule type" value="Genomic_DNA"/>
</dbReference>
<keyword evidence="4" id="KW-1185">Reference proteome</keyword>
<feature type="signal peptide" evidence="1">
    <location>
        <begin position="1"/>
        <end position="21"/>
    </location>
</feature>
<feature type="domain" description="SusE outer membrane protein" evidence="2">
    <location>
        <begin position="22"/>
        <end position="140"/>
    </location>
</feature>
<dbReference type="RefSeq" id="WP_128193338.1">
    <property type="nucleotide sequence ID" value="NZ_SACJ01000001.1"/>
</dbReference>
<feature type="chain" id="PRO_5018704992" description="SusE outer membrane protein domain-containing protein" evidence="1">
    <location>
        <begin position="22"/>
        <end position="381"/>
    </location>
</feature>
<evidence type="ECO:0000313" key="3">
    <source>
        <dbReference type="EMBL" id="RVT80026.1"/>
    </source>
</evidence>
<dbReference type="InterPro" id="IPR025970">
    <property type="entry name" value="SusE"/>
</dbReference>